<protein>
    <submittedName>
        <fullName evidence="3">Uncharacterized protein</fullName>
    </submittedName>
</protein>
<feature type="region of interest" description="Disordered" evidence="2">
    <location>
        <begin position="483"/>
        <end position="517"/>
    </location>
</feature>
<feature type="coiled-coil region" evidence="1">
    <location>
        <begin position="1502"/>
        <end position="1558"/>
    </location>
</feature>
<dbReference type="GO" id="GO:0016460">
    <property type="term" value="C:myosin II complex"/>
    <property type="evidence" value="ECO:0007669"/>
    <property type="project" value="TreeGrafter"/>
</dbReference>
<accession>W7TLP7</accession>
<feature type="coiled-coil region" evidence="1">
    <location>
        <begin position="1918"/>
        <end position="1977"/>
    </location>
</feature>
<evidence type="ECO:0000256" key="2">
    <source>
        <dbReference type="SAM" id="MobiDB-lite"/>
    </source>
</evidence>
<dbReference type="PANTHER" id="PTHR45615">
    <property type="entry name" value="MYOSIN HEAVY CHAIN, NON-MUSCLE"/>
    <property type="match status" value="1"/>
</dbReference>
<feature type="compositionally biased region" description="Low complexity" evidence="2">
    <location>
        <begin position="2079"/>
        <end position="2088"/>
    </location>
</feature>
<dbReference type="Gene3D" id="1.25.10.10">
    <property type="entry name" value="Leucine-rich Repeat Variant"/>
    <property type="match status" value="1"/>
</dbReference>
<keyword evidence="1" id="KW-0175">Coiled coil</keyword>
<evidence type="ECO:0000313" key="4">
    <source>
        <dbReference type="Proteomes" id="UP000019335"/>
    </source>
</evidence>
<feature type="region of interest" description="Disordered" evidence="2">
    <location>
        <begin position="1613"/>
        <end position="1637"/>
    </location>
</feature>
<sequence>MSSHRADEQPGSSRRTFLPTWGGWGGGEEGEEGGRCRLLLTWVTFLLEQCLRHAHPGSLEGVMVAILRVLAVWVCACPVAARTVSGNPFLLDLLAPKSKAREPASARASGLSFSPSPHIKALSALLVGECVEYAGAGTDESRGPTGEEVEDMIKGQVGLSLYTAALEGLEEVLVPGKNFVGEWPTVDGERLGGPWPYYDSQFVSLYRREVKRIRRRLLLADGEGLEAGVGLGDGGEEDRGAAIAAAAEAAAAEKYLEVIAEREKEIECLKVRIEGVQSQMQEFARGQASGLSGMESFKAGEGLSRPGGRGGNVGREVFQEEQQRREAAEMALRGKEAVVESLQEELRRRDSRLASLQSELTQMTEALSASVQKEQELQHQLPPPQESQSLDQSKEAEEALLATNLELRRELSAAQEELAARGDDLRKLELELQRANAREKTAVEEGADAVGRLDAVEKELSAVSTGYQELQQELERAHRAVHTENQRLKRAEEEKERLHEELGRMELQQSEEKHRLEEQLRDLGTSSKKHDQSVSAGAITEAVSAAVAEAEARYKSVIENLERELQDTQVLAGEIPEYRRALEEYRVYSEAIQSQVDEMRAYAEGQAQLVAELQQQQQQQLQQQPHDYAQMQQYQNQLNGDPSILSDGANIYEPAQPPDQYQQEQRQVEEEHSAEGQKPLQQWQYPQAYASPPSMPSQLTEDPSQPPAPPAQDASSLFPIHEGGDTASLFPDHVDADTPSLFPPALQPHQDARGPTPDASCLFEDPHLRNGVAAPPPPPPYPHSEPLGRPPSSVPAPATPVVPFSESLPGQAQAEQSGGVEELQERLVWMEAQVHEARAQAAEAIGELDRLRAWHAEEMERLVGLSETTSVERERTLNEQHQERRRAEETEAALRAEAEDLRKSVAHAQEQEIEIRRTLQSKEIELEALHKELAAATSLTAPLPPAAQSSHEDEDVAITATLQGTEKDLAGVRQQLDEVIKREEALHTETSDLRMKLEAAQRTHAAAEEEYHRRVEELRFQLQQAQHLASESAGSLEAKDGHLRALARQLEEKEGEKMALGLENERLNSEIVHLEGQISGLMGREKEQVAHLEGEVDRLTKALQESIDAEQRVQNEHVQVLRGKEEEKTALQRDVDASEAAQQQAVVDAQKAKEQLIDAERRIAVLEAQILTNNERIKEQEGVINHLNMELQASTAAMEALDSAAAKAAAEAKTKAEAEDASKRKERDDTLEKRDLTKDELLAILAEREEEARQFDEDRANITSEFQALITEKRKEADALLVERHELLQKLLYAEEILKQQTRTLHEVREERERTQHEKDAYMAEFAEMRRKYDALAARRAETAELLDELADKEETTRELRESVLALESQLEAASLGWKGVVQAKEGEVEDLQAAVELSKTEESHLREEFTQAQGTILSLLDAVAVASPGTRQRDAYQEDGTGADVPEPSVQQDGDRREEERGSERQTQSADVSRCQTEELLALRAREKQWLDYQERQEEYVAQFQGQIHALKEELSRSQAEKTALDASNPRTDCSEVQDLKGEVANLTRLVAQQEEEAKGSAAIAQESETLRSLVDKLQNDLRYYQDTEALQQRTVFTEVESILTSLVARLEVGLPSPPPPPQLSPRSRDEDPTGSRLVERLRWYVDIATSELGGIQAALEAEKKERDILNEQIQNYRKEISHLSETQIKKDEEICSAHTELDELRVLMARRAEEGVMLPETGMGRRSTAASGTTANANGETLLLQGTAMELKALRKDYDALRQKHAVVQEEAAARVERLTDMLDAKEQMVATISREHNRLKNEMDFEVKLKAGMLEDRDRKLDSLSRQAMQQRRALQHQVEKLESRMRATEEERDVLAQRLEELVERHGTAIKARDKAMAKLKEEHDKQLAPRGPGFGAGYRAGELTEHATKEARGREREAALARAQDQLETLKLERDRLRKELQEARKGHAEVLKGARRELAAALESNSALQLELNGRDIQHQSTRRDYLALQVELSKNTGVAALQRETENQLRDRDSRIQSLEKKLTTITTERDQLRSKLEEKWNRVMGRGRNRRHIKMEQRSSNDGRSRGQDPGGDTVSVGGSSTFVFPQGALIPCPVRSPMAQAPNDQALEEDLQFLQTKLLQLRQDLCEERALFKQLENEHEELLEIMGETATVDHGRQEHGQDGLGGGPKHHDEYDQGQGEGHAYSQSFDEEVEQYYHQHQPDLV</sequence>
<feature type="region of interest" description="Disordered" evidence="2">
    <location>
        <begin position="2052"/>
        <end position="2088"/>
    </location>
</feature>
<feature type="coiled-coil region" evidence="1">
    <location>
        <begin position="1238"/>
        <end position="1409"/>
    </location>
</feature>
<evidence type="ECO:0000313" key="3">
    <source>
        <dbReference type="EMBL" id="EWM28000.1"/>
    </source>
</evidence>
<dbReference type="GO" id="GO:0005737">
    <property type="term" value="C:cytoplasm"/>
    <property type="evidence" value="ECO:0007669"/>
    <property type="project" value="TreeGrafter"/>
</dbReference>
<keyword evidence="4" id="KW-1185">Reference proteome</keyword>
<evidence type="ECO:0000256" key="1">
    <source>
        <dbReference type="SAM" id="Coils"/>
    </source>
</evidence>
<feature type="coiled-coil region" evidence="1">
    <location>
        <begin position="252"/>
        <end position="279"/>
    </location>
</feature>
<feature type="compositionally biased region" description="Pro residues" evidence="2">
    <location>
        <begin position="774"/>
        <end position="800"/>
    </location>
</feature>
<feature type="coiled-coil region" evidence="1">
    <location>
        <begin position="1746"/>
        <end position="1869"/>
    </location>
</feature>
<dbReference type="GO" id="GO:0000146">
    <property type="term" value="F:microfilament motor activity"/>
    <property type="evidence" value="ECO:0007669"/>
    <property type="project" value="TreeGrafter"/>
</dbReference>
<feature type="compositionally biased region" description="Basic and acidic residues" evidence="2">
    <location>
        <begin position="2203"/>
        <end position="2213"/>
    </location>
</feature>
<comment type="caution">
    <text evidence="3">The sequence shown here is derived from an EMBL/GenBank/DDBJ whole genome shotgun (WGS) entry which is preliminary data.</text>
</comment>
<feature type="region of interest" description="Disordered" evidence="2">
    <location>
        <begin position="2160"/>
        <end position="2213"/>
    </location>
</feature>
<gene>
    <name evidence="3" type="ORF">Naga_100008g64</name>
</gene>
<feature type="region of interest" description="Disordered" evidence="2">
    <location>
        <begin position="365"/>
        <end position="394"/>
    </location>
</feature>
<name>W7TLP7_9STRA</name>
<dbReference type="GO" id="GO:0032982">
    <property type="term" value="C:myosin filament"/>
    <property type="evidence" value="ECO:0007669"/>
    <property type="project" value="TreeGrafter"/>
</dbReference>
<dbReference type="PANTHER" id="PTHR45615:SF40">
    <property type="entry name" value="MYOSIN HEAVY CHAIN, NON-MUSCLE"/>
    <property type="match status" value="1"/>
</dbReference>
<feature type="compositionally biased region" description="Basic and acidic residues" evidence="2">
    <location>
        <begin position="1454"/>
        <end position="1465"/>
    </location>
</feature>
<feature type="coiled-coil region" evidence="1">
    <location>
        <begin position="2009"/>
        <end position="2043"/>
    </location>
</feature>
<feature type="compositionally biased region" description="Basic and acidic residues" evidence="2">
    <location>
        <begin position="1628"/>
        <end position="1637"/>
    </location>
</feature>
<dbReference type="OrthoDB" id="198977at2759"/>
<dbReference type="GO" id="GO:0051015">
    <property type="term" value="F:actin filament binding"/>
    <property type="evidence" value="ECO:0007669"/>
    <property type="project" value="TreeGrafter"/>
</dbReference>
<dbReference type="Proteomes" id="UP000019335">
    <property type="component" value="Chromosome 5"/>
</dbReference>
<proteinExistence type="predicted"/>
<feature type="coiled-coil region" evidence="1">
    <location>
        <begin position="325"/>
        <end position="359"/>
    </location>
</feature>
<organism evidence="3 4">
    <name type="scientific">Nannochloropsis gaditana</name>
    <dbReference type="NCBI Taxonomy" id="72520"/>
    <lineage>
        <taxon>Eukaryota</taxon>
        <taxon>Sar</taxon>
        <taxon>Stramenopiles</taxon>
        <taxon>Ochrophyta</taxon>
        <taxon>Eustigmatophyceae</taxon>
        <taxon>Eustigmatales</taxon>
        <taxon>Monodopsidaceae</taxon>
        <taxon>Nannochloropsis</taxon>
    </lineage>
</organism>
<reference evidence="3 4" key="1">
    <citation type="journal article" date="2014" name="Mol. Plant">
        <title>Chromosome Scale Genome Assembly and Transcriptome Profiling of Nannochloropsis gaditana in Nitrogen Depletion.</title>
        <authorList>
            <person name="Corteggiani Carpinelli E."/>
            <person name="Telatin A."/>
            <person name="Vitulo N."/>
            <person name="Forcato C."/>
            <person name="D'Angelo M."/>
            <person name="Schiavon R."/>
            <person name="Vezzi A."/>
            <person name="Giacometti G.M."/>
            <person name="Morosinotto T."/>
            <person name="Valle G."/>
        </authorList>
    </citation>
    <scope>NUCLEOTIDE SEQUENCE [LARGE SCALE GENOMIC DNA]</scope>
    <source>
        <strain evidence="3 4">B-31</strain>
    </source>
</reference>
<feature type="compositionally biased region" description="Basic and acidic residues" evidence="2">
    <location>
        <begin position="2160"/>
        <end position="2170"/>
    </location>
</feature>
<feature type="region of interest" description="Disordered" evidence="2">
    <location>
        <begin position="638"/>
        <end position="815"/>
    </location>
</feature>
<feature type="region of interest" description="Disordered" evidence="2">
    <location>
        <begin position="1212"/>
        <end position="1232"/>
    </location>
</feature>
<dbReference type="InterPro" id="IPR011989">
    <property type="entry name" value="ARM-like"/>
</dbReference>
<feature type="compositionally biased region" description="Basic and acidic residues" evidence="2">
    <location>
        <begin position="2062"/>
        <end position="2075"/>
    </location>
</feature>
<feature type="compositionally biased region" description="Basic and acidic residues" evidence="2">
    <location>
        <begin position="666"/>
        <end position="675"/>
    </location>
</feature>
<feature type="region of interest" description="Disordered" evidence="2">
    <location>
        <begin position="1431"/>
        <end position="1475"/>
    </location>
</feature>
<feature type="region of interest" description="Disordered" evidence="2">
    <location>
        <begin position="870"/>
        <end position="889"/>
    </location>
</feature>
<feature type="region of interest" description="Disordered" evidence="2">
    <location>
        <begin position="1"/>
        <end position="24"/>
    </location>
</feature>
<feature type="coiled-coil region" evidence="1">
    <location>
        <begin position="1654"/>
        <end position="1688"/>
    </location>
</feature>
<dbReference type="EMBL" id="AZIL01000356">
    <property type="protein sequence ID" value="EWM28000.1"/>
    <property type="molecule type" value="Genomic_DNA"/>
</dbReference>